<organism evidence="2">
    <name type="scientific">marine sediment metagenome</name>
    <dbReference type="NCBI Taxonomy" id="412755"/>
    <lineage>
        <taxon>unclassified sequences</taxon>
        <taxon>metagenomes</taxon>
        <taxon>ecological metagenomes</taxon>
    </lineage>
</organism>
<protein>
    <submittedName>
        <fullName evidence="2">Uncharacterized protein</fullName>
    </submittedName>
</protein>
<name>A0A0F9FNX8_9ZZZZ</name>
<evidence type="ECO:0000256" key="1">
    <source>
        <dbReference type="SAM" id="Phobius"/>
    </source>
</evidence>
<gene>
    <name evidence="2" type="ORF">LCGC14_1929780</name>
</gene>
<dbReference type="AlphaFoldDB" id="A0A0F9FNX8"/>
<sequence>MEERIKSIEKHVKVINDEMGSLDNRQRETKSSVDNILGQLKWISYIIIGTFLAAVIDLIRGFLSG</sequence>
<keyword evidence="1" id="KW-1133">Transmembrane helix</keyword>
<proteinExistence type="predicted"/>
<keyword evidence="1" id="KW-0812">Transmembrane</keyword>
<dbReference type="EMBL" id="LAZR01020705">
    <property type="protein sequence ID" value="KKL87928.1"/>
    <property type="molecule type" value="Genomic_DNA"/>
</dbReference>
<reference evidence="2" key="1">
    <citation type="journal article" date="2015" name="Nature">
        <title>Complex archaea that bridge the gap between prokaryotes and eukaryotes.</title>
        <authorList>
            <person name="Spang A."/>
            <person name="Saw J.H."/>
            <person name="Jorgensen S.L."/>
            <person name="Zaremba-Niedzwiedzka K."/>
            <person name="Martijn J."/>
            <person name="Lind A.E."/>
            <person name="van Eijk R."/>
            <person name="Schleper C."/>
            <person name="Guy L."/>
            <person name="Ettema T.J."/>
        </authorList>
    </citation>
    <scope>NUCLEOTIDE SEQUENCE</scope>
</reference>
<evidence type="ECO:0000313" key="2">
    <source>
        <dbReference type="EMBL" id="KKL87928.1"/>
    </source>
</evidence>
<accession>A0A0F9FNX8</accession>
<comment type="caution">
    <text evidence="2">The sequence shown here is derived from an EMBL/GenBank/DDBJ whole genome shotgun (WGS) entry which is preliminary data.</text>
</comment>
<keyword evidence="1" id="KW-0472">Membrane</keyword>
<feature type="transmembrane region" description="Helical" evidence="1">
    <location>
        <begin position="42"/>
        <end position="63"/>
    </location>
</feature>